<accession>A0A397SU98</accession>
<gene>
    <name evidence="2" type="ORF">C1645_824721</name>
</gene>
<name>A0A397SU98_9GLOM</name>
<comment type="caution">
    <text evidence="2">The sequence shown here is derived from an EMBL/GenBank/DDBJ whole genome shotgun (WGS) entry which is preliminary data.</text>
</comment>
<organism evidence="2 3">
    <name type="scientific">Glomus cerebriforme</name>
    <dbReference type="NCBI Taxonomy" id="658196"/>
    <lineage>
        <taxon>Eukaryota</taxon>
        <taxon>Fungi</taxon>
        <taxon>Fungi incertae sedis</taxon>
        <taxon>Mucoromycota</taxon>
        <taxon>Glomeromycotina</taxon>
        <taxon>Glomeromycetes</taxon>
        <taxon>Glomerales</taxon>
        <taxon>Glomeraceae</taxon>
        <taxon>Glomus</taxon>
    </lineage>
</organism>
<dbReference type="Proteomes" id="UP000265703">
    <property type="component" value="Unassembled WGS sequence"/>
</dbReference>
<protein>
    <submittedName>
        <fullName evidence="2">Uncharacterized protein</fullName>
    </submittedName>
</protein>
<evidence type="ECO:0000313" key="3">
    <source>
        <dbReference type="Proteomes" id="UP000265703"/>
    </source>
</evidence>
<feature type="coiled-coil region" evidence="1">
    <location>
        <begin position="68"/>
        <end position="95"/>
    </location>
</feature>
<dbReference type="EMBL" id="QKYT01000216">
    <property type="protein sequence ID" value="RIA89538.1"/>
    <property type="molecule type" value="Genomic_DNA"/>
</dbReference>
<dbReference type="OrthoDB" id="2422128at2759"/>
<keyword evidence="3" id="KW-1185">Reference proteome</keyword>
<sequence>MEDAIKNPAELCKNVKRILEIIVKDKISASDEPANKKCHLKTELKVKNSEIPEFRKKLVKFKVRNVEIYELRKKVADVEVRNAELIKQMTEENNRYDARIENPEKNKMNITDRVIKLKQNYSQNDNTFNDNVSKFNSGADHICKVNKDKKMALF</sequence>
<dbReference type="AlphaFoldDB" id="A0A397SU98"/>
<evidence type="ECO:0000313" key="2">
    <source>
        <dbReference type="EMBL" id="RIA89538.1"/>
    </source>
</evidence>
<keyword evidence="1" id="KW-0175">Coiled coil</keyword>
<evidence type="ECO:0000256" key="1">
    <source>
        <dbReference type="SAM" id="Coils"/>
    </source>
</evidence>
<proteinExistence type="predicted"/>
<reference evidence="2 3" key="1">
    <citation type="submission" date="2018-06" db="EMBL/GenBank/DDBJ databases">
        <title>Comparative genomics reveals the genomic features of Rhizophagus irregularis, R. cerebriforme, R. diaphanum and Gigaspora rosea, and their symbiotic lifestyle signature.</title>
        <authorList>
            <person name="Morin E."/>
            <person name="San Clemente H."/>
            <person name="Chen E.C.H."/>
            <person name="De La Providencia I."/>
            <person name="Hainaut M."/>
            <person name="Kuo A."/>
            <person name="Kohler A."/>
            <person name="Murat C."/>
            <person name="Tang N."/>
            <person name="Roy S."/>
            <person name="Loubradou J."/>
            <person name="Henrissat B."/>
            <person name="Grigoriev I.V."/>
            <person name="Corradi N."/>
            <person name="Roux C."/>
            <person name="Martin F.M."/>
        </authorList>
    </citation>
    <scope>NUCLEOTIDE SEQUENCE [LARGE SCALE GENOMIC DNA]</scope>
    <source>
        <strain evidence="2 3">DAOM 227022</strain>
    </source>
</reference>